<keyword evidence="6" id="KW-0119">Carbohydrate metabolism</keyword>
<feature type="domain" description="Four-carbon acid sugar kinase N-terminal" evidence="7">
    <location>
        <begin position="10"/>
        <end position="250"/>
    </location>
</feature>
<sequence>MTLRYGPRFAWYGDDFTGATDTLATLAKAGQRALLLLGIPDAARLASLGDLDALGIAGAARTMNPEAMRAELEPVGRFFAGLGVPVMHYKCCSTFDSAPHVGSIGAAVAALRPFFPNRFLPIVGGQPNIGRYCLFSNLFAAAGTGGTVHRIDRHPTMSRHPVTPMAEADLRRHLAAQGLDGLGALHYPDYDLAPPALDARLDGLVESGEGGVLLDVGSPAHLEPVGRLIHERAQRATLLAVGPSSVAQALATQWRAGAVSDGGLAPASGPVFVMAGSLSPVTRRQVEAAASFERIPADAGRLCGDPTYAAALLEQVAGLLRAGRHALVWTAPPDGNADTTQAAAVADATAAFIAAVVRAVPLRRIGILGGDTSSKAVAALGCWGLSYVTTLSPGVTVSRSHSADAAADGLELMLKGGQMGSEDLLERLVRG</sequence>
<dbReference type="Gene3D" id="3.40.980.20">
    <property type="entry name" value="Four-carbon acid sugar kinase, nucleotide binding domain"/>
    <property type="match status" value="1"/>
</dbReference>
<evidence type="ECO:0000313" key="9">
    <source>
        <dbReference type="EMBL" id="MBP2292661.1"/>
    </source>
</evidence>
<keyword evidence="4" id="KW-0418">Kinase</keyword>
<accession>A0ABS4SJC9</accession>
<reference evidence="9 10" key="1">
    <citation type="submission" date="2021-03" db="EMBL/GenBank/DDBJ databases">
        <title>Genomic Encyclopedia of Type Strains, Phase III (KMG-III): the genomes of soil and plant-associated and newly described type strains.</title>
        <authorList>
            <person name="Whitman W."/>
        </authorList>
    </citation>
    <scope>NUCLEOTIDE SEQUENCE [LARGE SCALE GENOMIC DNA]</scope>
    <source>
        <strain evidence="9 10">IMMIB AFH-6</strain>
    </source>
</reference>
<keyword evidence="10" id="KW-1185">Reference proteome</keyword>
<comment type="caution">
    <text evidence="9">The sequence shown here is derived from an EMBL/GenBank/DDBJ whole genome shotgun (WGS) entry which is preliminary data.</text>
</comment>
<evidence type="ECO:0000256" key="4">
    <source>
        <dbReference type="ARBA" id="ARBA00022777"/>
    </source>
</evidence>
<name>A0ABS4SJC9_9PROT</name>
<dbReference type="SUPFAM" id="SSF142764">
    <property type="entry name" value="YgbK-like"/>
    <property type="match status" value="1"/>
</dbReference>
<dbReference type="InterPro" id="IPR042213">
    <property type="entry name" value="NBD_C_sf"/>
</dbReference>
<comment type="similarity">
    <text evidence="1">Belongs to the four-carbon acid sugar kinase family.</text>
</comment>
<keyword evidence="5" id="KW-0067">ATP-binding</keyword>
<dbReference type="EMBL" id="JAGINP010000007">
    <property type="protein sequence ID" value="MBP2292661.1"/>
    <property type="molecule type" value="Genomic_DNA"/>
</dbReference>
<dbReference type="RefSeq" id="WP_209766520.1">
    <property type="nucleotide sequence ID" value="NZ_JAGINP010000007.1"/>
</dbReference>
<evidence type="ECO:0000256" key="3">
    <source>
        <dbReference type="ARBA" id="ARBA00022741"/>
    </source>
</evidence>
<evidence type="ECO:0000259" key="7">
    <source>
        <dbReference type="Pfam" id="PF07005"/>
    </source>
</evidence>
<protein>
    <submittedName>
        <fullName evidence="9">Uncharacterized protein YgbK (DUF1537 family)</fullName>
    </submittedName>
</protein>
<dbReference type="InterPro" id="IPR037051">
    <property type="entry name" value="4-carb_acid_sugar_kinase_N_sf"/>
</dbReference>
<evidence type="ECO:0000313" key="10">
    <source>
        <dbReference type="Proteomes" id="UP000781958"/>
    </source>
</evidence>
<evidence type="ECO:0000256" key="2">
    <source>
        <dbReference type="ARBA" id="ARBA00022679"/>
    </source>
</evidence>
<dbReference type="Gene3D" id="3.40.50.10840">
    <property type="entry name" value="Putative sugar-binding, N-terminal domain"/>
    <property type="match status" value="1"/>
</dbReference>
<dbReference type="Proteomes" id="UP000781958">
    <property type="component" value="Unassembled WGS sequence"/>
</dbReference>
<feature type="domain" description="Four-carbon acid sugar kinase nucleotide binding" evidence="8">
    <location>
        <begin position="273"/>
        <end position="425"/>
    </location>
</feature>
<proteinExistence type="inferred from homology"/>
<organism evidence="9 10">
    <name type="scientific">Azospirillum rugosum</name>
    <dbReference type="NCBI Taxonomy" id="416170"/>
    <lineage>
        <taxon>Bacteria</taxon>
        <taxon>Pseudomonadati</taxon>
        <taxon>Pseudomonadota</taxon>
        <taxon>Alphaproteobacteria</taxon>
        <taxon>Rhodospirillales</taxon>
        <taxon>Azospirillaceae</taxon>
        <taxon>Azospirillum</taxon>
    </lineage>
</organism>
<gene>
    <name evidence="9" type="ORF">J2851_002439</name>
</gene>
<dbReference type="Pfam" id="PF17042">
    <property type="entry name" value="NBD_C"/>
    <property type="match status" value="1"/>
</dbReference>
<dbReference type="Pfam" id="PF07005">
    <property type="entry name" value="SBD_N"/>
    <property type="match status" value="1"/>
</dbReference>
<dbReference type="InterPro" id="IPR031475">
    <property type="entry name" value="NBD_C"/>
</dbReference>
<evidence type="ECO:0000259" key="8">
    <source>
        <dbReference type="Pfam" id="PF17042"/>
    </source>
</evidence>
<keyword evidence="3" id="KW-0547">Nucleotide-binding</keyword>
<evidence type="ECO:0000256" key="1">
    <source>
        <dbReference type="ARBA" id="ARBA00005715"/>
    </source>
</evidence>
<keyword evidence="2" id="KW-0808">Transferase</keyword>
<evidence type="ECO:0000256" key="6">
    <source>
        <dbReference type="ARBA" id="ARBA00023277"/>
    </source>
</evidence>
<dbReference type="InterPro" id="IPR010737">
    <property type="entry name" value="4-carb_acid_sugar_kinase_N"/>
</dbReference>
<evidence type="ECO:0000256" key="5">
    <source>
        <dbReference type="ARBA" id="ARBA00022840"/>
    </source>
</evidence>